<dbReference type="EMBL" id="MU128932">
    <property type="protein sequence ID" value="KAF9517368.1"/>
    <property type="molecule type" value="Genomic_DNA"/>
</dbReference>
<gene>
    <name evidence="2" type="ORF">BS47DRAFT_526251</name>
</gene>
<protein>
    <submittedName>
        <fullName evidence="2">Uncharacterized protein</fullName>
    </submittedName>
</protein>
<feature type="region of interest" description="Disordered" evidence="1">
    <location>
        <begin position="1"/>
        <end position="53"/>
    </location>
</feature>
<dbReference type="AlphaFoldDB" id="A0A9P6B441"/>
<feature type="compositionally biased region" description="Polar residues" evidence="1">
    <location>
        <begin position="19"/>
        <end position="34"/>
    </location>
</feature>
<keyword evidence="3" id="KW-1185">Reference proteome</keyword>
<evidence type="ECO:0000313" key="3">
    <source>
        <dbReference type="Proteomes" id="UP000886523"/>
    </source>
</evidence>
<dbReference type="Proteomes" id="UP000886523">
    <property type="component" value="Unassembled WGS sequence"/>
</dbReference>
<sequence length="140" mass="15649">MNNAPFPHRHPVGSMPPLASTQAAYPEISTSGAQDFQYRQAPQAPSSPPESNLLMLSFPHPASVEIRHLITSIHTAPFAGIIRLKWFKEQKGARHHFLVLELERSTADNLWIRLDTGPQRDRTYWVSASPPSSTTVSRIV</sequence>
<name>A0A9P6B441_9AGAM</name>
<comment type="caution">
    <text evidence="2">The sequence shown here is derived from an EMBL/GenBank/DDBJ whole genome shotgun (WGS) entry which is preliminary data.</text>
</comment>
<evidence type="ECO:0000256" key="1">
    <source>
        <dbReference type="SAM" id="MobiDB-lite"/>
    </source>
</evidence>
<organism evidence="2 3">
    <name type="scientific">Hydnum rufescens UP504</name>
    <dbReference type="NCBI Taxonomy" id="1448309"/>
    <lineage>
        <taxon>Eukaryota</taxon>
        <taxon>Fungi</taxon>
        <taxon>Dikarya</taxon>
        <taxon>Basidiomycota</taxon>
        <taxon>Agaricomycotina</taxon>
        <taxon>Agaricomycetes</taxon>
        <taxon>Cantharellales</taxon>
        <taxon>Hydnaceae</taxon>
        <taxon>Hydnum</taxon>
    </lineage>
</organism>
<accession>A0A9P6B441</accession>
<evidence type="ECO:0000313" key="2">
    <source>
        <dbReference type="EMBL" id="KAF9517368.1"/>
    </source>
</evidence>
<reference evidence="2" key="1">
    <citation type="journal article" date="2020" name="Nat. Commun.">
        <title>Large-scale genome sequencing of mycorrhizal fungi provides insights into the early evolution of symbiotic traits.</title>
        <authorList>
            <person name="Miyauchi S."/>
            <person name="Kiss E."/>
            <person name="Kuo A."/>
            <person name="Drula E."/>
            <person name="Kohler A."/>
            <person name="Sanchez-Garcia M."/>
            <person name="Morin E."/>
            <person name="Andreopoulos B."/>
            <person name="Barry K.W."/>
            <person name="Bonito G."/>
            <person name="Buee M."/>
            <person name="Carver A."/>
            <person name="Chen C."/>
            <person name="Cichocki N."/>
            <person name="Clum A."/>
            <person name="Culley D."/>
            <person name="Crous P.W."/>
            <person name="Fauchery L."/>
            <person name="Girlanda M."/>
            <person name="Hayes R.D."/>
            <person name="Keri Z."/>
            <person name="LaButti K."/>
            <person name="Lipzen A."/>
            <person name="Lombard V."/>
            <person name="Magnuson J."/>
            <person name="Maillard F."/>
            <person name="Murat C."/>
            <person name="Nolan M."/>
            <person name="Ohm R.A."/>
            <person name="Pangilinan J."/>
            <person name="Pereira M.F."/>
            <person name="Perotto S."/>
            <person name="Peter M."/>
            <person name="Pfister S."/>
            <person name="Riley R."/>
            <person name="Sitrit Y."/>
            <person name="Stielow J.B."/>
            <person name="Szollosi G."/>
            <person name="Zifcakova L."/>
            <person name="Stursova M."/>
            <person name="Spatafora J.W."/>
            <person name="Tedersoo L."/>
            <person name="Vaario L.M."/>
            <person name="Yamada A."/>
            <person name="Yan M."/>
            <person name="Wang P."/>
            <person name="Xu J."/>
            <person name="Bruns T."/>
            <person name="Baldrian P."/>
            <person name="Vilgalys R."/>
            <person name="Dunand C."/>
            <person name="Henrissat B."/>
            <person name="Grigoriev I.V."/>
            <person name="Hibbett D."/>
            <person name="Nagy L.G."/>
            <person name="Martin F.M."/>
        </authorList>
    </citation>
    <scope>NUCLEOTIDE SEQUENCE</scope>
    <source>
        <strain evidence="2">UP504</strain>
    </source>
</reference>
<proteinExistence type="predicted"/>